<evidence type="ECO:0000313" key="3">
    <source>
        <dbReference type="Proteomes" id="UP000621560"/>
    </source>
</evidence>
<name>A0A927BSE6_9BACL</name>
<protein>
    <submittedName>
        <fullName evidence="2">Prolyl oligopeptidase family serine peptidase</fullName>
    </submittedName>
</protein>
<proteinExistence type="predicted"/>
<dbReference type="Proteomes" id="UP000621560">
    <property type="component" value="Unassembled WGS sequence"/>
</dbReference>
<reference evidence="2" key="1">
    <citation type="submission" date="2020-09" db="EMBL/GenBank/DDBJ databases">
        <title>A novel bacterium of genus Paenibacillus, isolated from South China Sea.</title>
        <authorList>
            <person name="Huang H."/>
            <person name="Mo K."/>
            <person name="Hu Y."/>
        </authorList>
    </citation>
    <scope>NUCLEOTIDE SEQUENCE</scope>
    <source>
        <strain evidence="2">IB182496</strain>
    </source>
</reference>
<dbReference type="EMBL" id="JACXIZ010000019">
    <property type="protein sequence ID" value="MBD2845923.1"/>
    <property type="molecule type" value="Genomic_DNA"/>
</dbReference>
<sequence>MEKKDLNKNTKTDSKNLVNIPKFTFNTNRDYKFLEKGLYSFEIDRIKYDFLFSPGEEKRLFVFFNGDFDRNKYTPPVFQRWSWASHFPGHCIYISDPSLNLCKNVGLAWYIGTKQISFTEKITMLVRKVAQITRVNEEDIVFYGSSGGGFASLFISKNFPAALTVAINPQIDLTRYYQNKVNDFLNELFDGFNIDDIKKYYYNRFSILEHSKELISQRIIYAQNKLDKHHYNNHFKPFCKKMDLKLESGKENNIFKILFEHPEGHKRAETPEVFKEIMNYVINT</sequence>
<dbReference type="InterPro" id="IPR001375">
    <property type="entry name" value="Peptidase_S9_cat"/>
</dbReference>
<feature type="domain" description="Peptidase S9 prolyl oligopeptidase catalytic" evidence="1">
    <location>
        <begin position="125"/>
        <end position="269"/>
    </location>
</feature>
<keyword evidence="3" id="KW-1185">Reference proteome</keyword>
<dbReference type="GO" id="GO:0006508">
    <property type="term" value="P:proteolysis"/>
    <property type="evidence" value="ECO:0007669"/>
    <property type="project" value="InterPro"/>
</dbReference>
<evidence type="ECO:0000313" key="2">
    <source>
        <dbReference type="EMBL" id="MBD2845923.1"/>
    </source>
</evidence>
<dbReference type="AlphaFoldDB" id="A0A927BSE6"/>
<gene>
    <name evidence="2" type="ORF">IDH44_12030</name>
</gene>
<dbReference type="GO" id="GO:0008236">
    <property type="term" value="F:serine-type peptidase activity"/>
    <property type="evidence" value="ECO:0007669"/>
    <property type="project" value="InterPro"/>
</dbReference>
<organism evidence="2 3">
    <name type="scientific">Paenibacillus sabuli</name>
    <dbReference type="NCBI Taxonomy" id="2772509"/>
    <lineage>
        <taxon>Bacteria</taxon>
        <taxon>Bacillati</taxon>
        <taxon>Bacillota</taxon>
        <taxon>Bacilli</taxon>
        <taxon>Bacillales</taxon>
        <taxon>Paenibacillaceae</taxon>
        <taxon>Paenibacillus</taxon>
    </lineage>
</organism>
<evidence type="ECO:0000259" key="1">
    <source>
        <dbReference type="Pfam" id="PF00326"/>
    </source>
</evidence>
<accession>A0A927BSE6</accession>
<dbReference type="Gene3D" id="3.40.50.1820">
    <property type="entry name" value="alpha/beta hydrolase"/>
    <property type="match status" value="1"/>
</dbReference>
<dbReference type="RefSeq" id="WP_190917953.1">
    <property type="nucleotide sequence ID" value="NZ_JACXIZ010000019.1"/>
</dbReference>
<comment type="caution">
    <text evidence="2">The sequence shown here is derived from an EMBL/GenBank/DDBJ whole genome shotgun (WGS) entry which is preliminary data.</text>
</comment>
<dbReference type="Pfam" id="PF00326">
    <property type="entry name" value="Peptidase_S9"/>
    <property type="match status" value="1"/>
</dbReference>
<dbReference type="SUPFAM" id="SSF53474">
    <property type="entry name" value="alpha/beta-Hydrolases"/>
    <property type="match status" value="1"/>
</dbReference>
<dbReference type="InterPro" id="IPR029058">
    <property type="entry name" value="AB_hydrolase_fold"/>
</dbReference>